<feature type="chain" id="PRO_5035800690" description="Beta-glucosidase" evidence="4">
    <location>
        <begin position="32"/>
        <end position="512"/>
    </location>
</feature>
<evidence type="ECO:0000256" key="4">
    <source>
        <dbReference type="SAM" id="SignalP"/>
    </source>
</evidence>
<dbReference type="PANTHER" id="PTHR10353:SF236">
    <property type="entry name" value="BETA-GLUCOSIDASE 18"/>
    <property type="match status" value="1"/>
</dbReference>
<reference evidence="5" key="1">
    <citation type="submission" date="2021-08" db="EMBL/GenBank/DDBJ databases">
        <title>WGS assembly of Ceratopteris richardii.</title>
        <authorList>
            <person name="Marchant D.B."/>
            <person name="Chen G."/>
            <person name="Jenkins J."/>
            <person name="Shu S."/>
            <person name="Leebens-Mack J."/>
            <person name="Grimwood J."/>
            <person name="Schmutz J."/>
            <person name="Soltis P."/>
            <person name="Soltis D."/>
            <person name="Chen Z.-H."/>
        </authorList>
    </citation>
    <scope>NUCLEOTIDE SEQUENCE</scope>
    <source>
        <strain evidence="5">Whitten #5841</strain>
        <tissue evidence="5">Leaf</tissue>
    </source>
</reference>
<dbReference type="FunFam" id="3.20.20.80:FF:000020">
    <property type="entry name" value="Beta-glucosidase 12"/>
    <property type="match status" value="1"/>
</dbReference>
<dbReference type="InterPro" id="IPR001360">
    <property type="entry name" value="Glyco_hydro_1"/>
</dbReference>
<evidence type="ECO:0000256" key="2">
    <source>
        <dbReference type="ARBA" id="ARBA00022801"/>
    </source>
</evidence>
<dbReference type="GO" id="GO:0008422">
    <property type="term" value="F:beta-glucosidase activity"/>
    <property type="evidence" value="ECO:0007669"/>
    <property type="project" value="TreeGrafter"/>
</dbReference>
<evidence type="ECO:0008006" key="7">
    <source>
        <dbReference type="Google" id="ProtNLM"/>
    </source>
</evidence>
<keyword evidence="4" id="KW-0732">Signal</keyword>
<evidence type="ECO:0000256" key="3">
    <source>
        <dbReference type="RuleBase" id="RU003690"/>
    </source>
</evidence>
<dbReference type="InterPro" id="IPR033132">
    <property type="entry name" value="GH_1_N_CS"/>
</dbReference>
<feature type="signal peptide" evidence="4">
    <location>
        <begin position="1"/>
        <end position="31"/>
    </location>
</feature>
<dbReference type="Pfam" id="PF00232">
    <property type="entry name" value="Glyco_hydro_1"/>
    <property type="match status" value="1"/>
</dbReference>
<dbReference type="OMA" id="ANDEYHH"/>
<dbReference type="PRINTS" id="PR00131">
    <property type="entry name" value="GLHYDRLASE1"/>
</dbReference>
<dbReference type="Proteomes" id="UP000825935">
    <property type="component" value="Chromosome 34"/>
</dbReference>
<evidence type="ECO:0000256" key="1">
    <source>
        <dbReference type="ARBA" id="ARBA00010838"/>
    </source>
</evidence>
<protein>
    <recommendedName>
        <fullName evidence="7">Beta-glucosidase</fullName>
    </recommendedName>
</protein>
<gene>
    <name evidence="5" type="ORF">KP509_34G054400</name>
</gene>
<dbReference type="SUPFAM" id="SSF51445">
    <property type="entry name" value="(Trans)glycosidases"/>
    <property type="match status" value="1"/>
</dbReference>
<comment type="caution">
    <text evidence="5">The sequence shown here is derived from an EMBL/GenBank/DDBJ whole genome shotgun (WGS) entry which is preliminary data.</text>
</comment>
<organism evidence="5 6">
    <name type="scientific">Ceratopteris richardii</name>
    <name type="common">Triangle waterfern</name>
    <dbReference type="NCBI Taxonomy" id="49495"/>
    <lineage>
        <taxon>Eukaryota</taxon>
        <taxon>Viridiplantae</taxon>
        <taxon>Streptophyta</taxon>
        <taxon>Embryophyta</taxon>
        <taxon>Tracheophyta</taxon>
        <taxon>Polypodiopsida</taxon>
        <taxon>Polypodiidae</taxon>
        <taxon>Polypodiales</taxon>
        <taxon>Pteridineae</taxon>
        <taxon>Pteridaceae</taxon>
        <taxon>Parkerioideae</taxon>
        <taxon>Ceratopteris</taxon>
    </lineage>
</organism>
<dbReference type="AlphaFoldDB" id="A0A8T2QLA1"/>
<keyword evidence="2" id="KW-0378">Hydrolase</keyword>
<dbReference type="PANTHER" id="PTHR10353">
    <property type="entry name" value="GLYCOSYL HYDROLASE"/>
    <property type="match status" value="1"/>
</dbReference>
<evidence type="ECO:0000313" key="5">
    <source>
        <dbReference type="EMBL" id="KAH7284438.1"/>
    </source>
</evidence>
<dbReference type="PROSITE" id="PS00653">
    <property type="entry name" value="GLYCOSYL_HYDROL_F1_2"/>
    <property type="match status" value="1"/>
</dbReference>
<dbReference type="GO" id="GO:0005975">
    <property type="term" value="P:carbohydrate metabolic process"/>
    <property type="evidence" value="ECO:0007669"/>
    <property type="project" value="InterPro"/>
</dbReference>
<evidence type="ECO:0000313" key="6">
    <source>
        <dbReference type="Proteomes" id="UP000825935"/>
    </source>
</evidence>
<sequence length="512" mass="57968">MHMLIERGMDMGLVTKSLVLALSLMLTLSSAQINVKQSEQIYRSDFPKDFLFGTASSAYQYEGAASEDGRSPSIWDTFTKDKNNTVDGSNGSISNDEYHHYEEDIDLMAKMGIDAYRFSISWSRLLPEGKGRVNQLGVDYYNNLINGLLEKGIRPFVTLFHFDLPQVLQDAYGGWLGPEIVDDFRTYADTCFREFGDRVKDWITINEPSVFILLGFNNGSFPPGRCSKTIGNCAYGDSGTEPYIAGHHVLLAHGAAVRIYREKYQPKQGGSVGMALSTAWYVPMTSSDADIMAVQRAVDFLIGWFLNPVVFGDYPSSMRMVVRDRLPHFTPAESELLKGSVDFIGINYYSTYYASDHVPPEDEGISFFSDMRCFVSGFRHGISIGPTAASSWLYIDPYGIFNVVLYISKAYNHLPIFITENGVDEANNLSLPLNQSLDDYQRVQYLRDHLFHLNQAIRSGADVRGYFIWSLLDDFEWISGYSVRFGLYHVDFTTLKRYSKASVRWLTEFLLK</sequence>
<proteinExistence type="inferred from homology"/>
<dbReference type="EMBL" id="CM035439">
    <property type="protein sequence ID" value="KAH7284438.1"/>
    <property type="molecule type" value="Genomic_DNA"/>
</dbReference>
<dbReference type="InterPro" id="IPR017853">
    <property type="entry name" value="GH"/>
</dbReference>
<name>A0A8T2QLA1_CERRI</name>
<accession>A0A8T2QLA1</accession>
<keyword evidence="6" id="KW-1185">Reference proteome</keyword>
<dbReference type="OrthoDB" id="65569at2759"/>
<dbReference type="Gene3D" id="3.20.20.80">
    <property type="entry name" value="Glycosidases"/>
    <property type="match status" value="1"/>
</dbReference>
<comment type="similarity">
    <text evidence="1 3">Belongs to the glycosyl hydrolase 1 family.</text>
</comment>